<evidence type="ECO:0000256" key="3">
    <source>
        <dbReference type="ARBA" id="ARBA00022448"/>
    </source>
</evidence>
<dbReference type="InterPro" id="IPR000515">
    <property type="entry name" value="MetI-like"/>
</dbReference>
<feature type="transmembrane region" description="Helical" evidence="9">
    <location>
        <begin position="150"/>
        <end position="171"/>
    </location>
</feature>
<dbReference type="Gene3D" id="1.10.3720.10">
    <property type="entry name" value="MetI-like"/>
    <property type="match status" value="1"/>
</dbReference>
<keyword evidence="5" id="KW-0997">Cell inner membrane</keyword>
<reference evidence="11 12" key="1">
    <citation type="submission" date="2020-08" db="EMBL/GenBank/DDBJ databases">
        <title>Genomic Encyclopedia of Type Strains, Phase IV (KMG-IV): sequencing the most valuable type-strain genomes for metagenomic binning, comparative biology and taxonomic classification.</title>
        <authorList>
            <person name="Goeker M."/>
        </authorList>
    </citation>
    <scope>NUCLEOTIDE SEQUENCE [LARGE SCALE GENOMIC DNA]</scope>
    <source>
        <strain evidence="11 12">DSM 16268</strain>
    </source>
</reference>
<evidence type="ECO:0000256" key="7">
    <source>
        <dbReference type="ARBA" id="ARBA00022989"/>
    </source>
</evidence>
<dbReference type="AlphaFoldDB" id="A0A7W9L3J8"/>
<evidence type="ECO:0000313" key="11">
    <source>
        <dbReference type="EMBL" id="MBB5754610.1"/>
    </source>
</evidence>
<dbReference type="PANTHER" id="PTHR30133:SF2">
    <property type="entry name" value="ARGININE ABC TRANSPORTER PERMEASE PROTEIN ARTQ"/>
    <property type="match status" value="1"/>
</dbReference>
<dbReference type="RefSeq" id="WP_183858052.1">
    <property type="nucleotide sequence ID" value="NZ_JACHOO010000009.1"/>
</dbReference>
<evidence type="ECO:0000256" key="4">
    <source>
        <dbReference type="ARBA" id="ARBA00022475"/>
    </source>
</evidence>
<dbReference type="GO" id="GO:0043190">
    <property type="term" value="C:ATP-binding cassette (ABC) transporter complex"/>
    <property type="evidence" value="ECO:0007669"/>
    <property type="project" value="InterPro"/>
</dbReference>
<keyword evidence="8 9" id="KW-0472">Membrane</keyword>
<evidence type="ECO:0000256" key="1">
    <source>
        <dbReference type="ARBA" id="ARBA00004429"/>
    </source>
</evidence>
<dbReference type="Pfam" id="PF00528">
    <property type="entry name" value="BPD_transp_1"/>
    <property type="match status" value="1"/>
</dbReference>
<comment type="similarity">
    <text evidence="2">Belongs to the binding-protein-dependent transport system permease family. HisMQ subfamily.</text>
</comment>
<keyword evidence="7 9" id="KW-1133">Transmembrane helix</keyword>
<dbReference type="EMBL" id="JACHOO010000009">
    <property type="protein sequence ID" value="MBB5754610.1"/>
    <property type="molecule type" value="Genomic_DNA"/>
</dbReference>
<proteinExistence type="inferred from homology"/>
<protein>
    <submittedName>
        <fullName evidence="11">Polar amino acid transport system permease protein</fullName>
    </submittedName>
</protein>
<dbReference type="CDD" id="cd06261">
    <property type="entry name" value="TM_PBP2"/>
    <property type="match status" value="1"/>
</dbReference>
<feature type="transmembrane region" description="Helical" evidence="9">
    <location>
        <begin position="105"/>
        <end position="129"/>
    </location>
</feature>
<evidence type="ECO:0000256" key="9">
    <source>
        <dbReference type="RuleBase" id="RU363032"/>
    </source>
</evidence>
<comment type="caution">
    <text evidence="11">The sequence shown here is derived from an EMBL/GenBank/DDBJ whole genome shotgun (WGS) entry which is preliminary data.</text>
</comment>
<comment type="subcellular location">
    <subcellularLocation>
        <location evidence="1">Cell inner membrane</location>
        <topology evidence="1">Multi-pass membrane protein</topology>
    </subcellularLocation>
    <subcellularLocation>
        <location evidence="9">Cell membrane</location>
        <topology evidence="9">Multi-pass membrane protein</topology>
    </subcellularLocation>
</comment>
<keyword evidence="12" id="KW-1185">Reference proteome</keyword>
<feature type="transmembrane region" description="Helical" evidence="9">
    <location>
        <begin position="201"/>
        <end position="225"/>
    </location>
</feature>
<evidence type="ECO:0000256" key="6">
    <source>
        <dbReference type="ARBA" id="ARBA00022692"/>
    </source>
</evidence>
<dbReference type="PANTHER" id="PTHR30133">
    <property type="entry name" value="CATIONIC AMINO ACID TRANSPORTER, MEMBRANE COMPONENT"/>
    <property type="match status" value="1"/>
</dbReference>
<dbReference type="NCBIfam" id="TIGR01726">
    <property type="entry name" value="HEQRo_perm_3TM"/>
    <property type="match status" value="1"/>
</dbReference>
<dbReference type="PROSITE" id="PS50928">
    <property type="entry name" value="ABC_TM1"/>
    <property type="match status" value="1"/>
</dbReference>
<sequence length="237" mass="25514">MELLSLLRFGPDGWGDELAAGAWLTIRLALATLPFGIVLGFFVALAKRSERPALVVLGNTFTTVFRGLPELLTIFLVYFGGQILLQRLVGLVFDGATVEVNGFVAGMIALGLVFAAYSSEVFLGAFRGIGRGQWEAAAALGLRPIATMRLVILPQLIRLALPGLANLWLVLLKDTSLVSVIALSDLLRRTNIAVGATKEPFFFYAVACGLYLVMSIVSSFGINAVERWANRGVRGRA</sequence>
<dbReference type="InterPro" id="IPR051613">
    <property type="entry name" value="ABC_transp_permease_HisMQ"/>
</dbReference>
<keyword evidence="6 9" id="KW-0812">Transmembrane</keyword>
<dbReference type="SUPFAM" id="SSF161098">
    <property type="entry name" value="MetI-like"/>
    <property type="match status" value="1"/>
</dbReference>
<evidence type="ECO:0000259" key="10">
    <source>
        <dbReference type="PROSITE" id="PS50928"/>
    </source>
</evidence>
<dbReference type="Proteomes" id="UP000523821">
    <property type="component" value="Unassembled WGS sequence"/>
</dbReference>
<feature type="domain" description="ABC transmembrane type-1" evidence="10">
    <location>
        <begin position="22"/>
        <end position="223"/>
    </location>
</feature>
<feature type="transmembrane region" description="Helical" evidence="9">
    <location>
        <begin position="20"/>
        <end position="46"/>
    </location>
</feature>
<evidence type="ECO:0000256" key="2">
    <source>
        <dbReference type="ARBA" id="ARBA00010072"/>
    </source>
</evidence>
<keyword evidence="4" id="KW-1003">Cell membrane</keyword>
<gene>
    <name evidence="11" type="ORF">GGQ63_003698</name>
</gene>
<evidence type="ECO:0000313" key="12">
    <source>
        <dbReference type="Proteomes" id="UP000523821"/>
    </source>
</evidence>
<dbReference type="InterPro" id="IPR010065">
    <property type="entry name" value="AA_ABC_transptr_permease_3TM"/>
</dbReference>
<name>A0A7W9L3J8_9HYPH</name>
<accession>A0A7W9L3J8</accession>
<evidence type="ECO:0000256" key="8">
    <source>
        <dbReference type="ARBA" id="ARBA00023136"/>
    </source>
</evidence>
<keyword evidence="3 9" id="KW-0813">Transport</keyword>
<organism evidence="11 12">
    <name type="scientific">Prosthecomicrobium pneumaticum</name>
    <dbReference type="NCBI Taxonomy" id="81895"/>
    <lineage>
        <taxon>Bacteria</taxon>
        <taxon>Pseudomonadati</taxon>
        <taxon>Pseudomonadota</taxon>
        <taxon>Alphaproteobacteria</taxon>
        <taxon>Hyphomicrobiales</taxon>
        <taxon>Kaistiaceae</taxon>
        <taxon>Prosthecomicrobium</taxon>
    </lineage>
</organism>
<dbReference type="InterPro" id="IPR035906">
    <property type="entry name" value="MetI-like_sf"/>
</dbReference>
<evidence type="ECO:0000256" key="5">
    <source>
        <dbReference type="ARBA" id="ARBA00022519"/>
    </source>
</evidence>
<feature type="transmembrane region" description="Helical" evidence="9">
    <location>
        <begin position="67"/>
        <end position="85"/>
    </location>
</feature>
<dbReference type="GO" id="GO:0022857">
    <property type="term" value="F:transmembrane transporter activity"/>
    <property type="evidence" value="ECO:0007669"/>
    <property type="project" value="InterPro"/>
</dbReference>